<keyword evidence="2" id="KW-0732">Signal</keyword>
<dbReference type="EMBL" id="QEWP01000003">
    <property type="protein sequence ID" value="PWE00321.1"/>
    <property type="molecule type" value="Genomic_DNA"/>
</dbReference>
<dbReference type="InterPro" id="IPR026444">
    <property type="entry name" value="Secre_tail"/>
</dbReference>
<dbReference type="InterPro" id="IPR008979">
    <property type="entry name" value="Galactose-bd-like_sf"/>
</dbReference>
<keyword evidence="1" id="KW-0378">Hydrolase</keyword>
<feature type="chain" id="PRO_5015532755" description="CBM-cenC domain-containing protein" evidence="2">
    <location>
        <begin position="21"/>
        <end position="244"/>
    </location>
</feature>
<dbReference type="RefSeq" id="WP_109263361.1">
    <property type="nucleotide sequence ID" value="NZ_QEWP01000003.1"/>
</dbReference>
<evidence type="ECO:0000259" key="3">
    <source>
        <dbReference type="Pfam" id="PF02018"/>
    </source>
</evidence>
<evidence type="ECO:0000256" key="2">
    <source>
        <dbReference type="SAM" id="SignalP"/>
    </source>
</evidence>
<dbReference type="Proteomes" id="UP000244956">
    <property type="component" value="Unassembled WGS sequence"/>
</dbReference>
<dbReference type="NCBIfam" id="TIGR04183">
    <property type="entry name" value="Por_Secre_tail"/>
    <property type="match status" value="1"/>
</dbReference>
<protein>
    <recommendedName>
        <fullName evidence="7">CBM-cenC domain-containing protein</fullName>
    </recommendedName>
</protein>
<evidence type="ECO:0000256" key="1">
    <source>
        <dbReference type="ARBA" id="ARBA00022801"/>
    </source>
</evidence>
<organism evidence="5 6">
    <name type="scientific">Marinilabilia rubra</name>
    <dbReference type="NCBI Taxonomy" id="2162893"/>
    <lineage>
        <taxon>Bacteria</taxon>
        <taxon>Pseudomonadati</taxon>
        <taxon>Bacteroidota</taxon>
        <taxon>Bacteroidia</taxon>
        <taxon>Marinilabiliales</taxon>
        <taxon>Marinilabiliaceae</taxon>
        <taxon>Marinilabilia</taxon>
    </lineage>
</organism>
<dbReference type="OrthoDB" id="1274819at2"/>
<keyword evidence="6" id="KW-1185">Reference proteome</keyword>
<dbReference type="GO" id="GO:0016798">
    <property type="term" value="F:hydrolase activity, acting on glycosyl bonds"/>
    <property type="evidence" value="ECO:0007669"/>
    <property type="project" value="InterPro"/>
</dbReference>
<dbReference type="Gene3D" id="2.60.120.260">
    <property type="entry name" value="Galactose-binding domain-like"/>
    <property type="match status" value="1"/>
</dbReference>
<feature type="signal peptide" evidence="2">
    <location>
        <begin position="1"/>
        <end position="20"/>
    </location>
</feature>
<dbReference type="Pfam" id="PF18962">
    <property type="entry name" value="Por_Secre_tail"/>
    <property type="match status" value="1"/>
</dbReference>
<dbReference type="InterPro" id="IPR003305">
    <property type="entry name" value="CenC_carb-bd"/>
</dbReference>
<proteinExistence type="predicted"/>
<evidence type="ECO:0000259" key="4">
    <source>
        <dbReference type="Pfam" id="PF18962"/>
    </source>
</evidence>
<reference evidence="5 6" key="1">
    <citation type="submission" date="2018-05" db="EMBL/GenBank/DDBJ databases">
        <title>Marinilabilia rubrum sp. nov., isolated from saltern sediment.</title>
        <authorList>
            <person name="Zhang R."/>
        </authorList>
    </citation>
    <scope>NUCLEOTIDE SEQUENCE [LARGE SCALE GENOMIC DNA]</scope>
    <source>
        <strain evidence="5 6">WTE16</strain>
    </source>
</reference>
<feature type="domain" description="Secretion system C-terminal sorting" evidence="4">
    <location>
        <begin position="173"/>
        <end position="243"/>
    </location>
</feature>
<evidence type="ECO:0008006" key="7">
    <source>
        <dbReference type="Google" id="ProtNLM"/>
    </source>
</evidence>
<dbReference type="SUPFAM" id="SSF49785">
    <property type="entry name" value="Galactose-binding domain-like"/>
    <property type="match status" value="1"/>
</dbReference>
<accession>A0A2U2BB86</accession>
<sequence length="244" mass="26204">MKKFLLFTAIAMAFSLGLNAQVTNGGFETFDADLIAFDGWDGYNFMQETTDVNSGVKSGRLKGGNSALSQVITVEAGETYDVSFSAKWIDSAGNIKMAFKDESNNKLGNTSVISTTTWSTINEQFVVPAGITSVKITLWKGNGTSACLLDDVSFTKATTTSINDAEQLDLLVSPNPSNGIFKLKGDKAIAAYSVYNSTGQVVKKEMGLDQMNVAVDLSTQTNGLYLVKVRFSDGDESVSKVFVK</sequence>
<dbReference type="AlphaFoldDB" id="A0A2U2BB86"/>
<feature type="domain" description="CBM-cenC" evidence="3">
    <location>
        <begin position="20"/>
        <end position="141"/>
    </location>
</feature>
<comment type="caution">
    <text evidence="5">The sequence shown here is derived from an EMBL/GenBank/DDBJ whole genome shotgun (WGS) entry which is preliminary data.</text>
</comment>
<dbReference type="Pfam" id="PF02018">
    <property type="entry name" value="CBM_4_9"/>
    <property type="match status" value="1"/>
</dbReference>
<gene>
    <name evidence="5" type="ORF">DDZ16_05110</name>
</gene>
<evidence type="ECO:0000313" key="5">
    <source>
        <dbReference type="EMBL" id="PWE00321.1"/>
    </source>
</evidence>
<evidence type="ECO:0000313" key="6">
    <source>
        <dbReference type="Proteomes" id="UP000244956"/>
    </source>
</evidence>
<name>A0A2U2BB86_9BACT</name>